<accession>M2C1K1</accession>
<feature type="chain" id="PRO_5004021110" evidence="3">
    <location>
        <begin position="36"/>
        <end position="370"/>
    </location>
</feature>
<keyword evidence="3" id="KW-0732">Signal</keyword>
<organism evidence="4">
    <name type="scientific">Treponema denticola H1-T</name>
    <dbReference type="NCBI Taxonomy" id="999431"/>
    <lineage>
        <taxon>Bacteria</taxon>
        <taxon>Pseudomonadati</taxon>
        <taxon>Spirochaetota</taxon>
        <taxon>Spirochaetia</taxon>
        <taxon>Spirochaetales</taxon>
        <taxon>Treponemataceae</taxon>
        <taxon>Treponema</taxon>
    </lineage>
</organism>
<dbReference type="PROSITE" id="PS51257">
    <property type="entry name" value="PROKAR_LIPOPROTEIN"/>
    <property type="match status" value="1"/>
</dbReference>
<dbReference type="InterPro" id="IPR032675">
    <property type="entry name" value="LRR_dom_sf"/>
</dbReference>
<evidence type="ECO:0000256" key="2">
    <source>
        <dbReference type="ARBA" id="ARBA00022737"/>
    </source>
</evidence>
<feature type="signal peptide" evidence="3">
    <location>
        <begin position="1"/>
        <end position="35"/>
    </location>
</feature>
<keyword evidence="1" id="KW-0433">Leucine-rich repeat</keyword>
<dbReference type="PANTHER" id="PTHR47566">
    <property type="match status" value="1"/>
</dbReference>
<dbReference type="EMBL" id="AGDW01000014">
    <property type="protein sequence ID" value="EMB31182.1"/>
    <property type="molecule type" value="Genomic_DNA"/>
</dbReference>
<dbReference type="GO" id="GO:0035591">
    <property type="term" value="F:signaling adaptor activity"/>
    <property type="evidence" value="ECO:0007669"/>
    <property type="project" value="TreeGrafter"/>
</dbReference>
<name>M2C1K1_TREDN</name>
<dbReference type="Proteomes" id="UP000011708">
    <property type="component" value="Chromosome"/>
</dbReference>
<dbReference type="InterPro" id="IPR052574">
    <property type="entry name" value="CDIRP"/>
</dbReference>
<proteinExistence type="predicted"/>
<sequence>MTKSKTYKTKGAAAIVTAAVLALIALFGMAACSNAAQPDAGTGGSAAPPEAPFVEGGASLILSPDKLDIKVKVTTSDGTPIRIEGCTETELTSGTETVLHAKGTLVILKGKISKLDCGNFHHYQNPNKLTDLNVQGLTALQELYCAYNQLTALDVQGLTALQWLQCNHNQLTALNVQGSTALQGLFCRNNRLIELNVQDLTALQKFDCDKNQLTALDVQGLTALQYLTCSDNQLTALDVQGLTALQGLFCYRNQLIEFNVQDLTALQYLRCADNQLTALNVQGFTALKGLSCYNNRLNADAFKKLFDDLPQRADSDCADCILYTEESGVTEGNHTDFTATPELANAFNNAKTVKKWKMYKRVIHSTEVEI</sequence>
<dbReference type="Gene3D" id="3.80.10.10">
    <property type="entry name" value="Ribonuclease Inhibitor"/>
    <property type="match status" value="1"/>
</dbReference>
<dbReference type="RefSeq" id="WP_002688433.1">
    <property type="nucleotide sequence ID" value="NZ_CM001794.1"/>
</dbReference>
<protein>
    <submittedName>
        <fullName evidence="4">Uncharacterized protein</fullName>
    </submittedName>
</protein>
<reference evidence="4" key="1">
    <citation type="submission" date="2012-01" db="EMBL/GenBank/DDBJ databases">
        <title>The Genome Sequence of Treponema denticola H1-T.</title>
        <authorList>
            <consortium name="The Broad Institute Genome Sequencing Platform"/>
            <person name="Earl A."/>
            <person name="Ward D."/>
            <person name="Feldgarden M."/>
            <person name="Gevers D."/>
            <person name="Blanton J.M."/>
            <person name="Fenno C.J."/>
            <person name="Baranova O.V."/>
            <person name="Mathney J."/>
            <person name="Dewhirst F.E."/>
            <person name="Izard J."/>
            <person name="Young S.K."/>
            <person name="Zeng Q."/>
            <person name="Gargeya S."/>
            <person name="Fitzgerald M."/>
            <person name="Haas B."/>
            <person name="Abouelleil A."/>
            <person name="Alvarado L."/>
            <person name="Arachchi H.M."/>
            <person name="Berlin A."/>
            <person name="Chapman S.B."/>
            <person name="Gearin G."/>
            <person name="Goldberg J."/>
            <person name="Griggs A."/>
            <person name="Gujja S."/>
            <person name="Hansen M."/>
            <person name="Heiman D."/>
            <person name="Howarth C."/>
            <person name="Larimer J."/>
            <person name="Lui A."/>
            <person name="MacDonald P.J.P."/>
            <person name="McCowen C."/>
            <person name="Montmayeur A."/>
            <person name="Murphy C."/>
            <person name="Neiman D."/>
            <person name="Pearson M."/>
            <person name="Priest M."/>
            <person name="Roberts A."/>
            <person name="Saif S."/>
            <person name="Shea T."/>
            <person name="Sisk P."/>
            <person name="Stolte C."/>
            <person name="Sykes S."/>
            <person name="Wortman J."/>
            <person name="Nusbaum C."/>
            <person name="Birren B."/>
        </authorList>
    </citation>
    <scope>NUCLEOTIDE SEQUENCE [LARGE SCALE GENOMIC DNA]</scope>
    <source>
        <strain evidence="4">H1-T</strain>
    </source>
</reference>
<evidence type="ECO:0000256" key="1">
    <source>
        <dbReference type="ARBA" id="ARBA00022614"/>
    </source>
</evidence>
<evidence type="ECO:0000256" key="3">
    <source>
        <dbReference type="SAM" id="SignalP"/>
    </source>
</evidence>
<gene>
    <name evidence="4" type="ORF">HMPREF9725_01231</name>
</gene>
<comment type="caution">
    <text evidence="4">The sequence shown here is derived from an EMBL/GenBank/DDBJ whole genome shotgun (WGS) entry which is preliminary data.</text>
</comment>
<keyword evidence="2" id="KW-0677">Repeat</keyword>
<evidence type="ECO:0000313" key="4">
    <source>
        <dbReference type="EMBL" id="EMB31182.1"/>
    </source>
</evidence>
<dbReference type="AlphaFoldDB" id="M2C1K1"/>
<dbReference type="SUPFAM" id="SSF52058">
    <property type="entry name" value="L domain-like"/>
    <property type="match status" value="1"/>
</dbReference>
<dbReference type="PATRIC" id="fig|999431.4.peg.1266"/>
<dbReference type="PANTHER" id="PTHR47566:SF1">
    <property type="entry name" value="PROTEIN NUD1"/>
    <property type="match status" value="1"/>
</dbReference>
<dbReference type="HOGENOM" id="CLU_032128_0_0_12"/>